<keyword evidence="1" id="KW-0175">Coiled coil</keyword>
<sequence>MKGLSGMSLAAFVVVCARAVVAEDTFALIQQTLGSVNGLGLSAAAGFEQAAPFEFGDEMQVHLDGADGWVDCTVSGHGDAPATYNIQVPTTMDGILQDKAYSNVPVNNLRKVFKGFDVNIETGPDESTWVPCILLTKSRDAYTVELLDLRPGHVVRDVPPSLLRESEERKRKAQAFKEMVAENEAKKNDLFYIAQVKEDPKKEQEEQKKAEKAAGDSEDYESMRSEVWEEMARRADKKNEERKAAREAAEKKKQEKKAKRIQLKQDREDREMEKLAKRAQTNKVAAFFYKQKEAAKDRALFAQNLKKQVNDAKRLRQLESQLAEQKAIEEDERKEMLEQRQVAMFKGMDFKQGLSKDEFQKNMWAMDPKDK</sequence>
<feature type="region of interest" description="Disordered" evidence="2">
    <location>
        <begin position="197"/>
        <end position="277"/>
    </location>
</feature>
<evidence type="ECO:0000256" key="3">
    <source>
        <dbReference type="SAM" id="SignalP"/>
    </source>
</evidence>
<gene>
    <name evidence="4" type="ORF">AMON00008_LOCUS35572</name>
</gene>
<accession>A0A7S4UZ92</accession>
<evidence type="ECO:0000313" key="4">
    <source>
        <dbReference type="EMBL" id="CAE4614741.1"/>
    </source>
</evidence>
<feature type="compositionally biased region" description="Basic and acidic residues" evidence="2">
    <location>
        <begin position="197"/>
        <end position="253"/>
    </location>
</feature>
<feature type="chain" id="PRO_5031188087" evidence="3">
    <location>
        <begin position="23"/>
        <end position="371"/>
    </location>
</feature>
<feature type="signal peptide" evidence="3">
    <location>
        <begin position="1"/>
        <end position="22"/>
    </location>
</feature>
<protein>
    <submittedName>
        <fullName evidence="4">Uncharacterized protein</fullName>
    </submittedName>
</protein>
<name>A0A7S4UZ92_9DINO</name>
<dbReference type="EMBL" id="HBNR01050836">
    <property type="protein sequence ID" value="CAE4614741.1"/>
    <property type="molecule type" value="Transcribed_RNA"/>
</dbReference>
<keyword evidence="3" id="KW-0732">Signal</keyword>
<reference evidence="4" key="1">
    <citation type="submission" date="2021-01" db="EMBL/GenBank/DDBJ databases">
        <authorList>
            <person name="Corre E."/>
            <person name="Pelletier E."/>
            <person name="Niang G."/>
            <person name="Scheremetjew M."/>
            <person name="Finn R."/>
            <person name="Kale V."/>
            <person name="Holt S."/>
            <person name="Cochrane G."/>
            <person name="Meng A."/>
            <person name="Brown T."/>
            <person name="Cohen L."/>
        </authorList>
    </citation>
    <scope>NUCLEOTIDE SEQUENCE</scope>
    <source>
        <strain evidence="4">CCMP3105</strain>
    </source>
</reference>
<evidence type="ECO:0000256" key="2">
    <source>
        <dbReference type="SAM" id="MobiDB-lite"/>
    </source>
</evidence>
<evidence type="ECO:0000256" key="1">
    <source>
        <dbReference type="SAM" id="Coils"/>
    </source>
</evidence>
<dbReference type="AlphaFoldDB" id="A0A7S4UZ92"/>
<proteinExistence type="predicted"/>
<feature type="coiled-coil region" evidence="1">
    <location>
        <begin position="302"/>
        <end position="340"/>
    </location>
</feature>
<feature type="compositionally biased region" description="Basic and acidic residues" evidence="2">
    <location>
        <begin position="263"/>
        <end position="276"/>
    </location>
</feature>
<organism evidence="4">
    <name type="scientific">Alexandrium monilatum</name>
    <dbReference type="NCBI Taxonomy" id="311494"/>
    <lineage>
        <taxon>Eukaryota</taxon>
        <taxon>Sar</taxon>
        <taxon>Alveolata</taxon>
        <taxon>Dinophyceae</taxon>
        <taxon>Gonyaulacales</taxon>
        <taxon>Pyrocystaceae</taxon>
        <taxon>Alexandrium</taxon>
    </lineage>
</organism>